<proteinExistence type="predicted"/>
<dbReference type="SUPFAM" id="SSF53850">
    <property type="entry name" value="Periplasmic binding protein-like II"/>
    <property type="match status" value="1"/>
</dbReference>
<evidence type="ECO:0000313" key="3">
    <source>
        <dbReference type="Proteomes" id="UP000216478"/>
    </source>
</evidence>
<dbReference type="RefSeq" id="WP_141211608.1">
    <property type="nucleotide sequence ID" value="NZ_JBHEER010000006.1"/>
</dbReference>
<keyword evidence="1" id="KW-0732">Signal</keyword>
<dbReference type="PANTHER" id="PTHR43649">
    <property type="entry name" value="ARABINOSE-BINDING PROTEIN-RELATED"/>
    <property type="match status" value="1"/>
</dbReference>
<accession>A0A256F1C3</accession>
<comment type="caution">
    <text evidence="2">The sequence shown here is derived from an EMBL/GenBank/DDBJ whole genome shotgun (WGS) entry which is preliminary data.</text>
</comment>
<gene>
    <name evidence="2" type="ORF">CEV33_2989</name>
</gene>
<dbReference type="Proteomes" id="UP000216478">
    <property type="component" value="Unassembled WGS sequence"/>
</dbReference>
<keyword evidence="3" id="KW-1185">Reference proteome</keyword>
<dbReference type="OrthoDB" id="9803049at2"/>
<dbReference type="InterPro" id="IPR050490">
    <property type="entry name" value="Bact_solute-bd_prot1"/>
</dbReference>
<evidence type="ECO:0000313" key="2">
    <source>
        <dbReference type="EMBL" id="OYR08654.1"/>
    </source>
</evidence>
<reference evidence="2 3" key="1">
    <citation type="submission" date="2017-07" db="EMBL/GenBank/DDBJ databases">
        <title>Phylogenetic study on the rhizospheric bacterium Ochrobactrum sp. A44.</title>
        <authorList>
            <person name="Krzyzanowska D.M."/>
            <person name="Ossowicki A."/>
            <person name="Rajewska M."/>
            <person name="Maciag T."/>
            <person name="Kaczynski Z."/>
            <person name="Czerwicka M."/>
            <person name="Jafra S."/>
        </authorList>
    </citation>
    <scope>NUCLEOTIDE SEQUENCE [LARGE SCALE GENOMIC DNA]</scope>
    <source>
        <strain evidence="2 3">OgA9a</strain>
    </source>
</reference>
<dbReference type="Gene3D" id="3.40.190.10">
    <property type="entry name" value="Periplasmic binding protein-like II"/>
    <property type="match status" value="2"/>
</dbReference>
<dbReference type="AlphaFoldDB" id="A0A256F1C3"/>
<feature type="chain" id="PRO_5013010696" evidence="1">
    <location>
        <begin position="25"/>
        <end position="518"/>
    </location>
</feature>
<protein>
    <submittedName>
        <fullName evidence="2">Bacterial extracellular solute-binding family protein</fullName>
    </submittedName>
</protein>
<sequence length="518" mass="57821">MTRKQFLKASICALAISFVQSAAAADIDYRKFGDYAKYGSTPDVAGACSYEAIDQKDYSGRTLKVISHAVPVIGEPTDLHAKQFEALTGAKVDVVHIPFGDLYQRIMIPFQTQQAAYDVLFYPSLWIGDLHNFLAPVPPTYMEVSGMKDVTANYRDVATWGDEMVQYPVDGDRHYMKYRSDIFDNPDMQAKFKAETGSDLRVPQTWEEYNAVAKFFSGWDWAGDGQQHFGSAEVTKRDDLMFSAFISRVAAYAKNPNVKGGFFFDLETMEPQVNNPGWVKGLEMFIDAQKAFPPGGGNFGLGDEIFSFGGGQTLMSYSWDDAFIQAQEADSPIRNKVAAAPLPGANEVWNRTTKSWDKFETPNAPPYITWGWTSAVAKASKNQDMAFDYLCFFSNEANTTLDLQIGRFGVNPYRTTHFDSKFWQEKLGWEQKVAETYVQTLSGMDDSTNRVFDLRVPGVNQFMSSLANGVAEAMAGQKSAQEALDGVAAQWKEIRDKIGADRVQEAYANVVVLEDRGR</sequence>
<dbReference type="EMBL" id="NNRL01000165">
    <property type="protein sequence ID" value="OYR08654.1"/>
    <property type="molecule type" value="Genomic_DNA"/>
</dbReference>
<evidence type="ECO:0000256" key="1">
    <source>
        <dbReference type="SAM" id="SignalP"/>
    </source>
</evidence>
<name>A0A256F1C3_9HYPH</name>
<dbReference type="PANTHER" id="PTHR43649:SF12">
    <property type="entry name" value="DIACETYLCHITOBIOSE BINDING PROTEIN DASA"/>
    <property type="match status" value="1"/>
</dbReference>
<organism evidence="2 3">
    <name type="scientific">Brucella grignonensis</name>
    <dbReference type="NCBI Taxonomy" id="94627"/>
    <lineage>
        <taxon>Bacteria</taxon>
        <taxon>Pseudomonadati</taxon>
        <taxon>Pseudomonadota</taxon>
        <taxon>Alphaproteobacteria</taxon>
        <taxon>Hyphomicrobiales</taxon>
        <taxon>Brucellaceae</taxon>
        <taxon>Brucella/Ochrobactrum group</taxon>
        <taxon>Brucella</taxon>
    </lineage>
</organism>
<feature type="signal peptide" evidence="1">
    <location>
        <begin position="1"/>
        <end position="24"/>
    </location>
</feature>